<dbReference type="EMBL" id="CAJZAG010000011">
    <property type="protein sequence ID" value="CAG9182642.1"/>
    <property type="molecule type" value="Genomic_DNA"/>
</dbReference>
<dbReference type="Gene3D" id="3.40.190.290">
    <property type="match status" value="1"/>
</dbReference>
<dbReference type="SUPFAM" id="SSF53850">
    <property type="entry name" value="Periplasmic binding protein-like II"/>
    <property type="match status" value="1"/>
</dbReference>
<dbReference type="PANTHER" id="PTHR30537">
    <property type="entry name" value="HTH-TYPE TRANSCRIPTIONAL REGULATOR"/>
    <property type="match status" value="1"/>
</dbReference>
<dbReference type="CDD" id="cd08422">
    <property type="entry name" value="PBP2_CrgA_like"/>
    <property type="match status" value="1"/>
</dbReference>
<sequence>MNLPSLSPRTSHAGLPLHAAAARRLPDHDGLSSCLTTSYASIIAFMAVAAEGNFARAAERLGIGRSAVSRSVQRLEEQLRTRLFLRTTRSTSLTREGERFFRHCNEGVTQIVGAVNDMLDLRHGPPRGLLRVSSGVRFGREVVTPLLLKFFDLYPDVAVELQLDDEPVDLSAGRIDIAFRDGCLEDSSIIARRLAPMDMMVCVAPSYAQSRGLPETPEELARHDCINLRLSSGRMLPWHFDADGRNARHLPTGRLTFNDAAVVLRAVLDGRGLAQLPAHQVREHIARGELVTTLAAHAPRDRWHYICYPCREHLPMRVRVFVDFMTEQLRVNGP</sequence>
<keyword evidence="3" id="KW-0238">DNA-binding</keyword>
<dbReference type="PANTHER" id="PTHR30537:SF1">
    <property type="entry name" value="HTH-TYPE TRANSCRIPTIONAL REGULATOR PGRR"/>
    <property type="match status" value="1"/>
</dbReference>
<evidence type="ECO:0000256" key="3">
    <source>
        <dbReference type="ARBA" id="ARBA00023125"/>
    </source>
</evidence>
<evidence type="ECO:0000313" key="6">
    <source>
        <dbReference type="EMBL" id="CAG9182642.1"/>
    </source>
</evidence>
<dbReference type="SUPFAM" id="SSF46785">
    <property type="entry name" value="Winged helix' DNA-binding domain"/>
    <property type="match status" value="1"/>
</dbReference>
<protein>
    <submittedName>
        <fullName evidence="6">HTH-type transcriptional regulator PgrR</fullName>
    </submittedName>
</protein>
<reference evidence="6 7" key="1">
    <citation type="submission" date="2021-08" db="EMBL/GenBank/DDBJ databases">
        <authorList>
            <person name="Peeters C."/>
        </authorList>
    </citation>
    <scope>NUCLEOTIDE SEQUENCE [LARGE SCALE GENOMIC DNA]</scope>
    <source>
        <strain evidence="6 7">LMG 32289</strain>
    </source>
</reference>
<dbReference type="InterPro" id="IPR036388">
    <property type="entry name" value="WH-like_DNA-bd_sf"/>
</dbReference>
<organism evidence="6 7">
    <name type="scientific">Cupriavidus pampae</name>
    <dbReference type="NCBI Taxonomy" id="659251"/>
    <lineage>
        <taxon>Bacteria</taxon>
        <taxon>Pseudomonadati</taxon>
        <taxon>Pseudomonadota</taxon>
        <taxon>Betaproteobacteria</taxon>
        <taxon>Burkholderiales</taxon>
        <taxon>Burkholderiaceae</taxon>
        <taxon>Cupriavidus</taxon>
    </lineage>
</organism>
<evidence type="ECO:0000256" key="1">
    <source>
        <dbReference type="ARBA" id="ARBA00009437"/>
    </source>
</evidence>
<accession>A0ABM8XQR2</accession>
<dbReference type="Gene3D" id="1.10.10.10">
    <property type="entry name" value="Winged helix-like DNA-binding domain superfamily/Winged helix DNA-binding domain"/>
    <property type="match status" value="1"/>
</dbReference>
<keyword evidence="7" id="KW-1185">Reference proteome</keyword>
<evidence type="ECO:0000256" key="2">
    <source>
        <dbReference type="ARBA" id="ARBA00023015"/>
    </source>
</evidence>
<dbReference type="Pfam" id="PF03466">
    <property type="entry name" value="LysR_substrate"/>
    <property type="match status" value="1"/>
</dbReference>
<comment type="similarity">
    <text evidence="1">Belongs to the LysR transcriptional regulatory family.</text>
</comment>
<evidence type="ECO:0000259" key="5">
    <source>
        <dbReference type="PROSITE" id="PS50931"/>
    </source>
</evidence>
<dbReference type="Proteomes" id="UP000706525">
    <property type="component" value="Unassembled WGS sequence"/>
</dbReference>
<dbReference type="Pfam" id="PF00126">
    <property type="entry name" value="HTH_1"/>
    <property type="match status" value="1"/>
</dbReference>
<dbReference type="InterPro" id="IPR058163">
    <property type="entry name" value="LysR-type_TF_proteobact-type"/>
</dbReference>
<gene>
    <name evidence="6" type="primary">pgrR_11</name>
    <name evidence="6" type="ORF">LMG32289_05146</name>
</gene>
<dbReference type="InterPro" id="IPR005119">
    <property type="entry name" value="LysR_subst-bd"/>
</dbReference>
<evidence type="ECO:0000313" key="7">
    <source>
        <dbReference type="Proteomes" id="UP000706525"/>
    </source>
</evidence>
<keyword evidence="2" id="KW-0805">Transcription regulation</keyword>
<comment type="caution">
    <text evidence="6">The sequence shown here is derived from an EMBL/GenBank/DDBJ whole genome shotgun (WGS) entry which is preliminary data.</text>
</comment>
<dbReference type="InterPro" id="IPR000847">
    <property type="entry name" value="LysR_HTH_N"/>
</dbReference>
<evidence type="ECO:0000256" key="4">
    <source>
        <dbReference type="ARBA" id="ARBA00023163"/>
    </source>
</evidence>
<dbReference type="PRINTS" id="PR00039">
    <property type="entry name" value="HTHLYSR"/>
</dbReference>
<keyword evidence="4" id="KW-0804">Transcription</keyword>
<proteinExistence type="inferred from homology"/>
<dbReference type="RefSeq" id="WP_223993546.1">
    <property type="nucleotide sequence ID" value="NZ_CAJZAG010000011.1"/>
</dbReference>
<feature type="domain" description="HTH lysR-type" evidence="5">
    <location>
        <begin position="37"/>
        <end position="94"/>
    </location>
</feature>
<name>A0ABM8XQR2_9BURK</name>
<dbReference type="PROSITE" id="PS50931">
    <property type="entry name" value="HTH_LYSR"/>
    <property type="match status" value="1"/>
</dbReference>
<dbReference type="InterPro" id="IPR036390">
    <property type="entry name" value="WH_DNA-bd_sf"/>
</dbReference>